<proteinExistence type="predicted"/>
<dbReference type="GO" id="GO:0008999">
    <property type="term" value="F:protein-N-terminal-alanine acetyltransferase activity"/>
    <property type="evidence" value="ECO:0007669"/>
    <property type="project" value="TreeGrafter"/>
</dbReference>
<dbReference type="PANTHER" id="PTHR43792">
    <property type="entry name" value="GNAT FAMILY, PUTATIVE (AFU_ORTHOLOGUE AFUA_3G00765)-RELATED-RELATED"/>
    <property type="match status" value="1"/>
</dbReference>
<dbReference type="InterPro" id="IPR051531">
    <property type="entry name" value="N-acetyltransferase"/>
</dbReference>
<protein>
    <submittedName>
        <fullName evidence="2">N-acetyltransferase</fullName>
    </submittedName>
</protein>
<gene>
    <name evidence="2" type="ORF">D1B31_00890</name>
</gene>
<dbReference type="OrthoDB" id="9811523at2"/>
<keyword evidence="3" id="KW-1185">Reference proteome</keyword>
<reference evidence="2 3" key="1">
    <citation type="journal article" date="2017" name="Int. J. Syst. Evol. Microbiol.">
        <title>Bacillus notoginsengisoli sp. nov., a novel bacterium isolated from the rhizosphere of Panax notoginseng.</title>
        <authorList>
            <person name="Zhang M.Y."/>
            <person name="Cheng J."/>
            <person name="Cai Y."/>
            <person name="Zhang T.Y."/>
            <person name="Wu Y.Y."/>
            <person name="Manikprabhu D."/>
            <person name="Li W.J."/>
            <person name="Zhang Y.X."/>
        </authorList>
    </citation>
    <scope>NUCLEOTIDE SEQUENCE [LARGE SCALE GENOMIC DNA]</scope>
    <source>
        <strain evidence="2 3">JCM 30743</strain>
    </source>
</reference>
<evidence type="ECO:0000313" key="2">
    <source>
        <dbReference type="EMBL" id="RHW43263.1"/>
    </source>
</evidence>
<dbReference type="EMBL" id="QWEG01000001">
    <property type="protein sequence ID" value="RHW43263.1"/>
    <property type="molecule type" value="Genomic_DNA"/>
</dbReference>
<dbReference type="InterPro" id="IPR016181">
    <property type="entry name" value="Acyl_CoA_acyltransferase"/>
</dbReference>
<comment type="caution">
    <text evidence="2">The sequence shown here is derived from an EMBL/GenBank/DDBJ whole genome shotgun (WGS) entry which is preliminary data.</text>
</comment>
<evidence type="ECO:0000313" key="3">
    <source>
        <dbReference type="Proteomes" id="UP000284416"/>
    </source>
</evidence>
<dbReference type="Proteomes" id="UP000284416">
    <property type="component" value="Unassembled WGS sequence"/>
</dbReference>
<dbReference type="PANTHER" id="PTHR43792:SF9">
    <property type="entry name" value="RIBOSOMAL-PROTEIN-ALANINE ACETYLTRANSFERASE"/>
    <property type="match status" value="1"/>
</dbReference>
<dbReference type="Gene3D" id="3.40.630.30">
    <property type="match status" value="1"/>
</dbReference>
<name>A0A417YZD5_9BACI</name>
<feature type="domain" description="N-acetyltransferase" evidence="1">
    <location>
        <begin position="10"/>
        <end position="175"/>
    </location>
</feature>
<accession>A0A417YZD5</accession>
<dbReference type="Pfam" id="PF13302">
    <property type="entry name" value="Acetyltransf_3"/>
    <property type="match status" value="1"/>
</dbReference>
<dbReference type="PROSITE" id="PS51186">
    <property type="entry name" value="GNAT"/>
    <property type="match status" value="1"/>
</dbReference>
<sequence length="180" mass="20827">MFPRLETDRLLLREITMDDAPCIFACFSNEEVTRYYGFETMHTIDQAEKLIKFFSEKYEDKAGIRWGIERKSESGLIGTIGFNSWSIKHKGAEIGYEVHPDYWRKGYISEALRAVFAYGFEAMDLNRIGAVVFPENEASNKLLLKAGFQKEGLLREYIYQNGTPHDAYVYSLLKGSYQED</sequence>
<dbReference type="CDD" id="cd04301">
    <property type="entry name" value="NAT_SF"/>
    <property type="match status" value="1"/>
</dbReference>
<dbReference type="SUPFAM" id="SSF55729">
    <property type="entry name" value="Acyl-CoA N-acyltransferases (Nat)"/>
    <property type="match status" value="1"/>
</dbReference>
<evidence type="ECO:0000259" key="1">
    <source>
        <dbReference type="PROSITE" id="PS51186"/>
    </source>
</evidence>
<dbReference type="GO" id="GO:0005737">
    <property type="term" value="C:cytoplasm"/>
    <property type="evidence" value="ECO:0007669"/>
    <property type="project" value="TreeGrafter"/>
</dbReference>
<dbReference type="RefSeq" id="WP_118918871.1">
    <property type="nucleotide sequence ID" value="NZ_QWEG01000001.1"/>
</dbReference>
<keyword evidence="2" id="KW-0808">Transferase</keyword>
<dbReference type="AlphaFoldDB" id="A0A417YZD5"/>
<organism evidence="2 3">
    <name type="scientific">Neobacillus notoginsengisoli</name>
    <dbReference type="NCBI Taxonomy" id="1578198"/>
    <lineage>
        <taxon>Bacteria</taxon>
        <taxon>Bacillati</taxon>
        <taxon>Bacillota</taxon>
        <taxon>Bacilli</taxon>
        <taxon>Bacillales</taxon>
        <taxon>Bacillaceae</taxon>
        <taxon>Neobacillus</taxon>
    </lineage>
</organism>
<dbReference type="InterPro" id="IPR000182">
    <property type="entry name" value="GNAT_dom"/>
</dbReference>